<reference evidence="1 2" key="1">
    <citation type="journal article" date="2024" name="BMC Genomics">
        <title>De novo assembly and annotation of Popillia japonica's genome with initial clues to its potential as an invasive pest.</title>
        <authorList>
            <person name="Cucini C."/>
            <person name="Boschi S."/>
            <person name="Funari R."/>
            <person name="Cardaioli E."/>
            <person name="Iannotti N."/>
            <person name="Marturano G."/>
            <person name="Paoli F."/>
            <person name="Bruttini M."/>
            <person name="Carapelli A."/>
            <person name="Frati F."/>
            <person name="Nardi F."/>
        </authorList>
    </citation>
    <scope>NUCLEOTIDE SEQUENCE [LARGE SCALE GENOMIC DNA]</scope>
    <source>
        <strain evidence="1">DMR45628</strain>
    </source>
</reference>
<evidence type="ECO:0000313" key="1">
    <source>
        <dbReference type="EMBL" id="KAK9730340.1"/>
    </source>
</evidence>
<name>A0AAW1L622_POPJA</name>
<sequence>MKPSTLWSQYSMLRSTLDIKKGIDMSKYSKLRDSKLRAFLKRQSEGYLPKKSRVFTKEQVDNFLNNALDYSCLMQKVDTFKIKEYICKEFLYSLS</sequence>
<dbReference type="Proteomes" id="UP001458880">
    <property type="component" value="Unassembled WGS sequence"/>
</dbReference>
<dbReference type="AlphaFoldDB" id="A0AAW1L622"/>
<proteinExistence type="predicted"/>
<evidence type="ECO:0000313" key="2">
    <source>
        <dbReference type="Proteomes" id="UP001458880"/>
    </source>
</evidence>
<accession>A0AAW1L622</accession>
<protein>
    <submittedName>
        <fullName evidence="1">Uncharacterized protein</fullName>
    </submittedName>
</protein>
<keyword evidence="2" id="KW-1185">Reference proteome</keyword>
<comment type="caution">
    <text evidence="1">The sequence shown here is derived from an EMBL/GenBank/DDBJ whole genome shotgun (WGS) entry which is preliminary data.</text>
</comment>
<dbReference type="EMBL" id="JASPKY010000148">
    <property type="protein sequence ID" value="KAK9730340.1"/>
    <property type="molecule type" value="Genomic_DNA"/>
</dbReference>
<organism evidence="1 2">
    <name type="scientific">Popillia japonica</name>
    <name type="common">Japanese beetle</name>
    <dbReference type="NCBI Taxonomy" id="7064"/>
    <lineage>
        <taxon>Eukaryota</taxon>
        <taxon>Metazoa</taxon>
        <taxon>Ecdysozoa</taxon>
        <taxon>Arthropoda</taxon>
        <taxon>Hexapoda</taxon>
        <taxon>Insecta</taxon>
        <taxon>Pterygota</taxon>
        <taxon>Neoptera</taxon>
        <taxon>Endopterygota</taxon>
        <taxon>Coleoptera</taxon>
        <taxon>Polyphaga</taxon>
        <taxon>Scarabaeiformia</taxon>
        <taxon>Scarabaeidae</taxon>
        <taxon>Rutelinae</taxon>
        <taxon>Popillia</taxon>
    </lineage>
</organism>
<gene>
    <name evidence="1" type="ORF">QE152_g15247</name>
</gene>